<dbReference type="Proteomes" id="UP001486626">
    <property type="component" value="Unassembled WGS sequence"/>
</dbReference>
<reference evidence="2 3" key="1">
    <citation type="journal article" date="2024" name="FEMS Microbiol. Lett.">
        <title>Xanthomonas protegens sp. nov., a novel rice seed-associated bacterium, provides in vivo protection against X. oryzae pv. oryzae, the bacterial leaf blight pathogen.</title>
        <authorList>
            <person name="Rana R."/>
            <person name="Sharma A."/>
            <person name="Madhavan V.N."/>
            <person name="Korpole S."/>
            <person name="Sonti R.V."/>
            <person name="Patel H.K."/>
            <person name="Patil P.B."/>
        </authorList>
    </citation>
    <scope>NUCLEOTIDE SEQUENCE [LARGE SCALE GENOMIC DNA]</scope>
    <source>
        <strain evidence="2 3">PPL118</strain>
    </source>
</reference>
<evidence type="ECO:0000313" key="3">
    <source>
        <dbReference type="Proteomes" id="UP001486626"/>
    </source>
</evidence>
<sequence length="779" mass="84592">MNDRHSIHSPDIQPTSPSSRYAAVAAFLLVILMVTPWAPAMPFAGLDGSWSYAMNVATAQHMRFGQDIIFTFGPLASIFTRVYHPATDMLMIGGSLLIAVALFAGIWAWLAPHRRWLLLWLPVLISFCWGRDALFLFLPLLLPCVASVGVERGRPITMTLALLAAANAILPLVKGNFGVMVGISTIVAILICLRSSPRSALLIIVVEVGALICAWLLAGQRIDDLPGYFLAQLPIISGYTGAMSVPGNGLDIVVFMLAATLLLGISMLSRLRRHWYLPVLFAAYLFVCFKTGFVRHDGHALTAGMGLAYVGFLFWLGPTSGDGRGPVAFATGLIGWALIASSYQPVGLEGSVSRFTEMVTESARGAWVRLNNSGALQAQFERHVAQLAAHPPFVRSQEPADVYPVELTPLLATGANWKPRPILQSYSAYTPGLVMINAEHLVRNPPSRIYFALSPIDNRYPSLDDGASWPALLGSYTLKQLNSDFAVLERALPTKAPLTPVVQRQVDAVLGEDVAVADSEHPVWVTVDIQPTLLGRLVALLYKLPELSMRVRYVDEATADFRFIPGMARSGFLLSPTVRDAKDFAALSSHYRANLLGQRRVAALSIAGARGTRWLWRHSYRLVFSRLDIPASASVDEVLAGARTPSAGPSSFAIGGQCRIDEIDGRPVGGAPSALVKPMVVIRGWAALDAEHGRPNQGVRLLMSSGGSEFGTLPAYRVSRPDVARHFNHPELEYSGFEAYVDVRQLPVDSHIQILQKNGDRWLLCSGVTAATHRADGGE</sequence>
<evidence type="ECO:0000313" key="2">
    <source>
        <dbReference type="EMBL" id="MEL4891274.1"/>
    </source>
</evidence>
<proteinExistence type="predicted"/>
<name>A0ABU9L9A7_9XANT</name>
<keyword evidence="1" id="KW-1133">Transmembrane helix</keyword>
<keyword evidence="3" id="KW-1185">Reference proteome</keyword>
<feature type="transmembrane region" description="Helical" evidence="1">
    <location>
        <begin position="275"/>
        <end position="293"/>
    </location>
</feature>
<feature type="transmembrane region" description="Helical" evidence="1">
    <location>
        <begin position="176"/>
        <end position="193"/>
    </location>
</feature>
<feature type="transmembrane region" description="Helical" evidence="1">
    <location>
        <begin position="200"/>
        <end position="218"/>
    </location>
</feature>
<dbReference type="RefSeq" id="WP_342072987.1">
    <property type="nucleotide sequence ID" value="NZ_JAQJCQ010000005.1"/>
</dbReference>
<feature type="transmembrane region" description="Helical" evidence="1">
    <location>
        <begin position="21"/>
        <end position="44"/>
    </location>
</feature>
<comment type="caution">
    <text evidence="2">The sequence shown here is derived from an EMBL/GenBank/DDBJ whole genome shotgun (WGS) entry which is preliminary data.</text>
</comment>
<feature type="transmembrane region" description="Helical" evidence="1">
    <location>
        <begin position="90"/>
        <end position="110"/>
    </location>
</feature>
<dbReference type="EMBL" id="JAQJCQ010000005">
    <property type="protein sequence ID" value="MEL4891274.1"/>
    <property type="molecule type" value="Genomic_DNA"/>
</dbReference>
<feature type="transmembrane region" description="Helical" evidence="1">
    <location>
        <begin position="249"/>
        <end position="268"/>
    </location>
</feature>
<keyword evidence="1" id="KW-0812">Transmembrane</keyword>
<keyword evidence="1" id="KW-0472">Membrane</keyword>
<accession>A0ABU9L9A7</accession>
<feature type="transmembrane region" description="Helical" evidence="1">
    <location>
        <begin position="116"/>
        <end position="141"/>
    </location>
</feature>
<organism evidence="2 3">
    <name type="scientific">Xanthomonas protegens</name>
    <dbReference type="NCBI Taxonomy" id="3380705"/>
    <lineage>
        <taxon>Bacteria</taxon>
        <taxon>Pseudomonadati</taxon>
        <taxon>Pseudomonadota</taxon>
        <taxon>Gammaproteobacteria</taxon>
        <taxon>Lysobacterales</taxon>
        <taxon>Lysobacteraceae</taxon>
        <taxon>Xanthomonas</taxon>
    </lineage>
</organism>
<gene>
    <name evidence="2" type="ORF">PIQ37_07540</name>
</gene>
<feature type="transmembrane region" description="Helical" evidence="1">
    <location>
        <begin position="299"/>
        <end position="316"/>
    </location>
</feature>
<evidence type="ECO:0000256" key="1">
    <source>
        <dbReference type="SAM" id="Phobius"/>
    </source>
</evidence>
<protein>
    <recommendedName>
        <fullName evidence="4">Transmembrane protein</fullName>
    </recommendedName>
</protein>
<evidence type="ECO:0008006" key="4">
    <source>
        <dbReference type="Google" id="ProtNLM"/>
    </source>
</evidence>
<feature type="transmembrane region" description="Helical" evidence="1">
    <location>
        <begin position="328"/>
        <end position="346"/>
    </location>
</feature>